<dbReference type="KEGG" id="aalt:CC77DRAFT_963346"/>
<feature type="non-terminal residue" evidence="1">
    <location>
        <position position="1"/>
    </location>
</feature>
<dbReference type="EMBL" id="KV441479">
    <property type="protein sequence ID" value="OAG20090.1"/>
    <property type="molecule type" value="Genomic_DNA"/>
</dbReference>
<accession>A0A177DLI5</accession>
<dbReference type="Proteomes" id="UP000077248">
    <property type="component" value="Unassembled WGS sequence"/>
</dbReference>
<protein>
    <submittedName>
        <fullName evidence="1">Uncharacterized protein</fullName>
    </submittedName>
</protein>
<evidence type="ECO:0000313" key="2">
    <source>
        <dbReference type="Proteomes" id="UP000077248"/>
    </source>
</evidence>
<proteinExistence type="predicted"/>
<organism evidence="1 2">
    <name type="scientific">Alternaria alternata</name>
    <name type="common">Alternaria rot fungus</name>
    <name type="synonym">Torula alternata</name>
    <dbReference type="NCBI Taxonomy" id="5599"/>
    <lineage>
        <taxon>Eukaryota</taxon>
        <taxon>Fungi</taxon>
        <taxon>Dikarya</taxon>
        <taxon>Ascomycota</taxon>
        <taxon>Pezizomycotina</taxon>
        <taxon>Dothideomycetes</taxon>
        <taxon>Pleosporomycetidae</taxon>
        <taxon>Pleosporales</taxon>
        <taxon>Pleosporineae</taxon>
        <taxon>Pleosporaceae</taxon>
        <taxon>Alternaria</taxon>
        <taxon>Alternaria sect. Alternaria</taxon>
        <taxon>Alternaria alternata complex</taxon>
    </lineage>
</organism>
<sequence length="70" mass="7780">LPVRSAIYKQCTGGLVVRWVTTSESPLLYVFVFAPHSGGGAGQHVLVAEYWPSDSFDDRPRITYSIHPVF</sequence>
<name>A0A177DLI5_ALTAL</name>
<evidence type="ECO:0000313" key="1">
    <source>
        <dbReference type="EMBL" id="OAG20090.1"/>
    </source>
</evidence>
<dbReference type="RefSeq" id="XP_018385511.1">
    <property type="nucleotide sequence ID" value="XM_018535663.1"/>
</dbReference>
<reference evidence="1 2" key="1">
    <citation type="submission" date="2016-05" db="EMBL/GenBank/DDBJ databases">
        <title>Comparative analysis of secretome profiles of manganese(II)-oxidizing ascomycete fungi.</title>
        <authorList>
            <consortium name="DOE Joint Genome Institute"/>
            <person name="Zeiner C.A."/>
            <person name="Purvine S.O."/>
            <person name="Zink E.M."/>
            <person name="Wu S."/>
            <person name="Pasa-Tolic L."/>
            <person name="Chaput D.L."/>
            <person name="Haridas S."/>
            <person name="Grigoriev I.V."/>
            <person name="Santelli C.M."/>
            <person name="Hansel C.M."/>
        </authorList>
    </citation>
    <scope>NUCLEOTIDE SEQUENCE [LARGE SCALE GENOMIC DNA]</scope>
    <source>
        <strain evidence="1 2">SRC1lrK2f</strain>
    </source>
</reference>
<dbReference type="AlphaFoldDB" id="A0A177DLI5"/>
<feature type="non-terminal residue" evidence="1">
    <location>
        <position position="70"/>
    </location>
</feature>
<gene>
    <name evidence="1" type="ORF">CC77DRAFT_963346</name>
</gene>
<dbReference type="GeneID" id="29121257"/>
<keyword evidence="2" id="KW-1185">Reference proteome</keyword>
<dbReference type="VEuPathDB" id="FungiDB:CC77DRAFT_963346"/>